<keyword evidence="7 8" id="KW-0472">Membrane</keyword>
<dbReference type="GO" id="GO:0005886">
    <property type="term" value="C:plasma membrane"/>
    <property type="evidence" value="ECO:0007669"/>
    <property type="project" value="TreeGrafter"/>
</dbReference>
<dbReference type="PANTHER" id="PTHR21181:SF7">
    <property type="entry name" value="ER MEMBRANE PROTEIN COMPLEX SUBUNIT 5"/>
    <property type="match status" value="1"/>
</dbReference>
<feature type="transmembrane region" description="Helical" evidence="8">
    <location>
        <begin position="45"/>
        <end position="64"/>
    </location>
</feature>
<dbReference type="AlphaFoldDB" id="F4PYB5"/>
<evidence type="ECO:0000256" key="2">
    <source>
        <dbReference type="ARBA" id="ARBA00006109"/>
    </source>
</evidence>
<proteinExistence type="inferred from homology"/>
<accession>F4PYB5</accession>
<evidence type="ECO:0000256" key="4">
    <source>
        <dbReference type="ARBA" id="ARBA00022692"/>
    </source>
</evidence>
<dbReference type="GO" id="GO:0072546">
    <property type="term" value="C:EMC complex"/>
    <property type="evidence" value="ECO:0007669"/>
    <property type="project" value="TreeGrafter"/>
</dbReference>
<keyword evidence="10" id="KW-1185">Reference proteome</keyword>
<evidence type="ECO:0000313" key="9">
    <source>
        <dbReference type="EMBL" id="EGG19382.1"/>
    </source>
</evidence>
<dbReference type="Proteomes" id="UP000007797">
    <property type="component" value="Unassembled WGS sequence"/>
</dbReference>
<dbReference type="GO" id="GO:0022890">
    <property type="term" value="F:inorganic cation transmembrane transporter activity"/>
    <property type="evidence" value="ECO:0007669"/>
    <property type="project" value="TreeGrafter"/>
</dbReference>
<evidence type="ECO:0000256" key="1">
    <source>
        <dbReference type="ARBA" id="ARBA00004477"/>
    </source>
</evidence>
<dbReference type="OMA" id="HRGRVMF"/>
<dbReference type="GeneID" id="14871410"/>
<evidence type="ECO:0000256" key="6">
    <source>
        <dbReference type="ARBA" id="ARBA00022989"/>
    </source>
</evidence>
<evidence type="ECO:0000256" key="7">
    <source>
        <dbReference type="ARBA" id="ARBA00023136"/>
    </source>
</evidence>
<dbReference type="KEGG" id="dfa:DFA_02169"/>
<dbReference type="InterPro" id="IPR018937">
    <property type="entry name" value="MMgT"/>
</dbReference>
<dbReference type="GO" id="GO:0005794">
    <property type="term" value="C:Golgi apparatus"/>
    <property type="evidence" value="ECO:0007669"/>
    <property type="project" value="TreeGrafter"/>
</dbReference>
<dbReference type="RefSeq" id="XP_004357653.1">
    <property type="nucleotide sequence ID" value="XM_004357596.1"/>
</dbReference>
<comment type="subunit">
    <text evidence="3">Component of the ER membrane protein complex (EMC).</text>
</comment>
<keyword evidence="6 8" id="KW-1133">Transmembrane helix</keyword>
<evidence type="ECO:0000313" key="10">
    <source>
        <dbReference type="Proteomes" id="UP000007797"/>
    </source>
</evidence>
<comment type="similarity">
    <text evidence="2">Belongs to the membrane magnesium transporter (TC 1.A.67) family.</text>
</comment>
<keyword evidence="4 8" id="KW-0812">Transmembrane</keyword>
<protein>
    <submittedName>
        <fullName evidence="9">Transmembrane protein</fullName>
    </submittedName>
</protein>
<organism evidence="9 10">
    <name type="scientific">Cavenderia fasciculata</name>
    <name type="common">Slime mold</name>
    <name type="synonym">Dictyostelium fasciculatum</name>
    <dbReference type="NCBI Taxonomy" id="261658"/>
    <lineage>
        <taxon>Eukaryota</taxon>
        <taxon>Amoebozoa</taxon>
        <taxon>Evosea</taxon>
        <taxon>Eumycetozoa</taxon>
        <taxon>Dictyostelia</taxon>
        <taxon>Acytosteliales</taxon>
        <taxon>Cavenderiaceae</taxon>
        <taxon>Cavenderia</taxon>
    </lineage>
</organism>
<dbReference type="Pfam" id="PF10270">
    <property type="entry name" value="MMgT"/>
    <property type="match status" value="1"/>
</dbReference>
<feature type="transmembrane region" description="Helical" evidence="8">
    <location>
        <begin position="5"/>
        <end position="25"/>
    </location>
</feature>
<dbReference type="STRING" id="1054147.F4PYB5"/>
<dbReference type="OrthoDB" id="44756at2759"/>
<dbReference type="PANTHER" id="PTHR21181">
    <property type="match status" value="1"/>
</dbReference>
<evidence type="ECO:0000256" key="3">
    <source>
        <dbReference type="ARBA" id="ARBA00011276"/>
    </source>
</evidence>
<evidence type="ECO:0000256" key="5">
    <source>
        <dbReference type="ARBA" id="ARBA00022824"/>
    </source>
</evidence>
<keyword evidence="5" id="KW-0256">Endoplasmic reticulum</keyword>
<dbReference type="GO" id="GO:0005769">
    <property type="term" value="C:early endosome"/>
    <property type="evidence" value="ECO:0007669"/>
    <property type="project" value="TreeGrafter"/>
</dbReference>
<sequence>MNKLLGYICCFVGIALFIHSVLSVIQHKSYLRLTNKPFEHIPYDIAAESIIALVIASYGIINVAPKLTTIKINSHLSKRERRQFINHNLAMYTSSSSSSSSS</sequence>
<comment type="subcellular location">
    <subcellularLocation>
        <location evidence="1">Endoplasmic reticulum membrane</location>
        <topology evidence="1">Multi-pass membrane protein</topology>
    </subcellularLocation>
</comment>
<reference evidence="10" key="1">
    <citation type="journal article" date="2011" name="Genome Res.">
        <title>Phylogeny-wide analysis of social amoeba genomes highlights ancient origins for complex intercellular communication.</title>
        <authorList>
            <person name="Heidel A.J."/>
            <person name="Lawal H.M."/>
            <person name="Felder M."/>
            <person name="Schilde C."/>
            <person name="Helps N.R."/>
            <person name="Tunggal B."/>
            <person name="Rivero F."/>
            <person name="John U."/>
            <person name="Schleicher M."/>
            <person name="Eichinger L."/>
            <person name="Platzer M."/>
            <person name="Noegel A.A."/>
            <person name="Schaap P."/>
            <person name="Gloeckner G."/>
        </authorList>
    </citation>
    <scope>NUCLEOTIDE SEQUENCE [LARGE SCALE GENOMIC DNA]</scope>
    <source>
        <strain evidence="10">SH3</strain>
    </source>
</reference>
<name>F4PYB5_CACFS</name>
<gene>
    <name evidence="9" type="primary">mmgt</name>
    <name evidence="9" type="ORF">DFA_02169</name>
</gene>
<dbReference type="EMBL" id="GL883015">
    <property type="protein sequence ID" value="EGG19382.1"/>
    <property type="molecule type" value="Genomic_DNA"/>
</dbReference>
<evidence type="ECO:0000256" key="8">
    <source>
        <dbReference type="SAM" id="Phobius"/>
    </source>
</evidence>